<reference evidence="2 3" key="1">
    <citation type="journal article" date="2016" name="Nat. Commun.">
        <title>Extremotolerant tardigrade genome and improved radiotolerance of human cultured cells by tardigrade-unique protein.</title>
        <authorList>
            <person name="Hashimoto T."/>
            <person name="Horikawa D.D."/>
            <person name="Saito Y."/>
            <person name="Kuwahara H."/>
            <person name="Kozuka-Hata H."/>
            <person name="Shin-I T."/>
            <person name="Minakuchi Y."/>
            <person name="Ohishi K."/>
            <person name="Motoyama A."/>
            <person name="Aizu T."/>
            <person name="Enomoto A."/>
            <person name="Kondo K."/>
            <person name="Tanaka S."/>
            <person name="Hara Y."/>
            <person name="Koshikawa S."/>
            <person name="Sagara H."/>
            <person name="Miura T."/>
            <person name="Yokobori S."/>
            <person name="Miyagawa K."/>
            <person name="Suzuki Y."/>
            <person name="Kubo T."/>
            <person name="Oyama M."/>
            <person name="Kohara Y."/>
            <person name="Fujiyama A."/>
            <person name="Arakawa K."/>
            <person name="Katayama T."/>
            <person name="Toyoda A."/>
            <person name="Kunieda T."/>
        </authorList>
    </citation>
    <scope>NUCLEOTIDE SEQUENCE [LARGE SCALE GENOMIC DNA]</scope>
    <source>
        <strain evidence="2 3">YOKOZUNA-1</strain>
    </source>
</reference>
<dbReference type="Proteomes" id="UP000186922">
    <property type="component" value="Unassembled WGS sequence"/>
</dbReference>
<dbReference type="AlphaFoldDB" id="A0A1D1V0A5"/>
<feature type="coiled-coil region" evidence="1">
    <location>
        <begin position="27"/>
        <end position="54"/>
    </location>
</feature>
<protein>
    <submittedName>
        <fullName evidence="2">Uncharacterized protein</fullName>
    </submittedName>
</protein>
<evidence type="ECO:0000313" key="3">
    <source>
        <dbReference type="Proteomes" id="UP000186922"/>
    </source>
</evidence>
<name>A0A1D1V0A5_RAMVA</name>
<gene>
    <name evidence="2" type="primary">RvY_06838-1</name>
    <name evidence="2" type="synonym">RvY_06838.1</name>
    <name evidence="2" type="ORF">RvY_06838</name>
</gene>
<dbReference type="EMBL" id="BDGG01000003">
    <property type="protein sequence ID" value="GAU95171.1"/>
    <property type="molecule type" value="Genomic_DNA"/>
</dbReference>
<comment type="caution">
    <text evidence="2">The sequence shown here is derived from an EMBL/GenBank/DDBJ whole genome shotgun (WGS) entry which is preliminary data.</text>
</comment>
<evidence type="ECO:0000256" key="1">
    <source>
        <dbReference type="SAM" id="Coils"/>
    </source>
</evidence>
<organism evidence="2 3">
    <name type="scientific">Ramazzottius varieornatus</name>
    <name type="common">Water bear</name>
    <name type="synonym">Tardigrade</name>
    <dbReference type="NCBI Taxonomy" id="947166"/>
    <lineage>
        <taxon>Eukaryota</taxon>
        <taxon>Metazoa</taxon>
        <taxon>Ecdysozoa</taxon>
        <taxon>Tardigrada</taxon>
        <taxon>Eutardigrada</taxon>
        <taxon>Parachela</taxon>
        <taxon>Hypsibioidea</taxon>
        <taxon>Ramazzottiidae</taxon>
        <taxon>Ramazzottius</taxon>
    </lineage>
</organism>
<keyword evidence="1" id="KW-0175">Coiled coil</keyword>
<accession>A0A1D1V0A5</accession>
<evidence type="ECO:0000313" key="2">
    <source>
        <dbReference type="EMBL" id="GAU95171.1"/>
    </source>
</evidence>
<sequence>MFIKVNDAGSSALPSRITRRICAADLLQTYNTAASQVEAMRDKIERQIDMEECKNDRE</sequence>
<proteinExistence type="predicted"/>
<keyword evidence="3" id="KW-1185">Reference proteome</keyword>